<organism evidence="1 2">
    <name type="scientific">Luteimonas wenzhouensis</name>
    <dbReference type="NCBI Taxonomy" id="2599615"/>
    <lineage>
        <taxon>Bacteria</taxon>
        <taxon>Pseudomonadati</taxon>
        <taxon>Pseudomonadota</taxon>
        <taxon>Gammaproteobacteria</taxon>
        <taxon>Lysobacterales</taxon>
        <taxon>Lysobacteraceae</taxon>
        <taxon>Luteimonas</taxon>
    </lineage>
</organism>
<protein>
    <submittedName>
        <fullName evidence="1">Uncharacterized protein</fullName>
    </submittedName>
</protein>
<dbReference type="AlphaFoldDB" id="A0A5C5TVK6"/>
<dbReference type="EMBL" id="VOHE01000008">
    <property type="protein sequence ID" value="TWT17322.1"/>
    <property type="molecule type" value="Genomic_DNA"/>
</dbReference>
<reference evidence="1 2" key="1">
    <citation type="submission" date="2019-07" db="EMBL/GenBank/DDBJ databases">
        <title>Luteimonas sp. YD-1 nov., isolated from acidic soil.</title>
        <authorList>
            <person name="Zhou J."/>
        </authorList>
    </citation>
    <scope>NUCLEOTIDE SEQUENCE [LARGE SCALE GENOMIC DNA]</scope>
    <source>
        <strain evidence="1 2">YD-1</strain>
    </source>
</reference>
<comment type="caution">
    <text evidence="1">The sequence shown here is derived from an EMBL/GenBank/DDBJ whole genome shotgun (WGS) entry which is preliminary data.</text>
</comment>
<dbReference type="Proteomes" id="UP000315949">
    <property type="component" value="Unassembled WGS sequence"/>
</dbReference>
<dbReference type="OrthoDB" id="8965824at2"/>
<evidence type="ECO:0000313" key="2">
    <source>
        <dbReference type="Proteomes" id="UP000315949"/>
    </source>
</evidence>
<dbReference type="RefSeq" id="WP_146313342.1">
    <property type="nucleotide sequence ID" value="NZ_VOHE01000008.1"/>
</dbReference>
<keyword evidence="2" id="KW-1185">Reference proteome</keyword>
<evidence type="ECO:0000313" key="1">
    <source>
        <dbReference type="EMBL" id="TWT17322.1"/>
    </source>
</evidence>
<sequence length="161" mass="16946">MNGNTVYAKTPAGQQEIGERKAGLDIRQRRLLILVDGHRSADELARLSGLPDVPALLEGLQAKGLVAPSGALAGPAPPAAAPAAAVPGPAVPVGDLRERRRRAAHAVNEMLGPMGEDLALRLEEAGSAEALGEWLERARRMVGDVRGKAALARFEQLLEED</sequence>
<accession>A0A5C5TVK6</accession>
<name>A0A5C5TVK6_9GAMM</name>
<proteinExistence type="predicted"/>
<gene>
    <name evidence="1" type="ORF">FQY79_13015</name>
</gene>